<sequence>QNRIPLKNKFETLNSLEKDNTHIETESTFSYQRPIRQVNRRNKNQPNKNLLDHTYHSQKNSNPKPYQKPSTIIIPPNDREWLVRRVKAKIEELRTAYRKTLPKVN</sequence>
<dbReference type="AlphaFoldDB" id="A0A1B6K0Z6"/>
<feature type="compositionally biased region" description="Polar residues" evidence="1">
    <location>
        <begin position="57"/>
        <end position="70"/>
    </location>
</feature>
<feature type="non-terminal residue" evidence="2">
    <location>
        <position position="1"/>
    </location>
</feature>
<organism evidence="2">
    <name type="scientific">Homalodisca liturata</name>
    <dbReference type="NCBI Taxonomy" id="320908"/>
    <lineage>
        <taxon>Eukaryota</taxon>
        <taxon>Metazoa</taxon>
        <taxon>Ecdysozoa</taxon>
        <taxon>Arthropoda</taxon>
        <taxon>Hexapoda</taxon>
        <taxon>Insecta</taxon>
        <taxon>Pterygota</taxon>
        <taxon>Neoptera</taxon>
        <taxon>Paraneoptera</taxon>
        <taxon>Hemiptera</taxon>
        <taxon>Auchenorrhyncha</taxon>
        <taxon>Membracoidea</taxon>
        <taxon>Cicadellidae</taxon>
        <taxon>Cicadellinae</taxon>
        <taxon>Proconiini</taxon>
        <taxon>Homalodisca</taxon>
    </lineage>
</organism>
<protein>
    <submittedName>
        <fullName evidence="2">Uncharacterized protein</fullName>
    </submittedName>
</protein>
<gene>
    <name evidence="2" type="ORF">g.56010</name>
</gene>
<reference evidence="2" key="1">
    <citation type="submission" date="2015-11" db="EMBL/GenBank/DDBJ databases">
        <title>De novo transcriptome assembly of four potential Pierce s Disease insect vectors from Arizona vineyards.</title>
        <authorList>
            <person name="Tassone E.E."/>
        </authorList>
    </citation>
    <scope>NUCLEOTIDE SEQUENCE</scope>
</reference>
<proteinExistence type="predicted"/>
<dbReference type="EMBL" id="GECU01002863">
    <property type="protein sequence ID" value="JAT04844.1"/>
    <property type="molecule type" value="Transcribed_RNA"/>
</dbReference>
<evidence type="ECO:0000256" key="1">
    <source>
        <dbReference type="SAM" id="MobiDB-lite"/>
    </source>
</evidence>
<evidence type="ECO:0000313" key="2">
    <source>
        <dbReference type="EMBL" id="JAT04844.1"/>
    </source>
</evidence>
<accession>A0A1B6K0Z6</accession>
<name>A0A1B6K0Z6_9HEMI</name>
<feature type="region of interest" description="Disordered" evidence="1">
    <location>
        <begin position="32"/>
        <end position="73"/>
    </location>
</feature>